<protein>
    <submittedName>
        <fullName evidence="2">Uncharacterized protein</fullName>
    </submittedName>
</protein>
<sequence>MSSNHIRPAETTSKQAKNRKKRDKKHLRNQTFQNQYPPFDEAKTAIIHHINKENSISLIDSLIEKANPRAVAVALDRFLDKSCTIGDFGCGLDDRLSYHRCQYRRQLSEYAANDCLAVTQLFQIISQRTTTVTTSNHVSASVIVPSASALLLDSTSPHPTSSSPSPHETRTIGIQTRKIRQRSSGAKLRHNQRRRQLRKPERKLKRYQFTIKLHVDFRFSYDDIIRTIKNMHLHQATIRVKYGHVYIGFIALKFNDHDYDGYKYELKQIITDLCDDQNMKQDYLKKIDSVLLSSYSDKEISK</sequence>
<gene>
    <name evidence="2" type="ORF">OVA965_LOCUS19794</name>
    <name evidence="3" type="ORF">TMI583_LOCUS19964</name>
</gene>
<feature type="region of interest" description="Disordered" evidence="1">
    <location>
        <begin position="1"/>
        <end position="34"/>
    </location>
</feature>
<dbReference type="EMBL" id="CAJNOK010010303">
    <property type="protein sequence ID" value="CAF1111701.1"/>
    <property type="molecule type" value="Genomic_DNA"/>
</dbReference>
<dbReference type="EMBL" id="CAJOBA010013553">
    <property type="protein sequence ID" value="CAF3879842.1"/>
    <property type="molecule type" value="Genomic_DNA"/>
</dbReference>
<proteinExistence type="predicted"/>
<feature type="compositionally biased region" description="Low complexity" evidence="1">
    <location>
        <begin position="154"/>
        <end position="166"/>
    </location>
</feature>
<evidence type="ECO:0000313" key="2">
    <source>
        <dbReference type="EMBL" id="CAF1111701.1"/>
    </source>
</evidence>
<feature type="non-terminal residue" evidence="2">
    <location>
        <position position="1"/>
    </location>
</feature>
<feature type="compositionally biased region" description="Polar residues" evidence="1">
    <location>
        <begin position="1"/>
        <end position="13"/>
    </location>
</feature>
<feature type="region of interest" description="Disordered" evidence="1">
    <location>
        <begin position="154"/>
        <end position="199"/>
    </location>
</feature>
<evidence type="ECO:0000256" key="1">
    <source>
        <dbReference type="SAM" id="MobiDB-lite"/>
    </source>
</evidence>
<evidence type="ECO:0000313" key="4">
    <source>
        <dbReference type="Proteomes" id="UP000677228"/>
    </source>
</evidence>
<organism evidence="2 4">
    <name type="scientific">Didymodactylos carnosus</name>
    <dbReference type="NCBI Taxonomy" id="1234261"/>
    <lineage>
        <taxon>Eukaryota</taxon>
        <taxon>Metazoa</taxon>
        <taxon>Spiralia</taxon>
        <taxon>Gnathifera</taxon>
        <taxon>Rotifera</taxon>
        <taxon>Eurotatoria</taxon>
        <taxon>Bdelloidea</taxon>
        <taxon>Philodinida</taxon>
        <taxon>Philodinidae</taxon>
        <taxon>Didymodactylos</taxon>
    </lineage>
</organism>
<feature type="compositionally biased region" description="Basic residues" evidence="1">
    <location>
        <begin position="16"/>
        <end position="28"/>
    </location>
</feature>
<feature type="compositionally biased region" description="Basic residues" evidence="1">
    <location>
        <begin position="177"/>
        <end position="199"/>
    </location>
</feature>
<name>A0A8S2ECM2_9BILA</name>
<comment type="caution">
    <text evidence="2">The sequence shown here is derived from an EMBL/GenBank/DDBJ whole genome shotgun (WGS) entry which is preliminary data.</text>
</comment>
<reference evidence="2" key="1">
    <citation type="submission" date="2021-02" db="EMBL/GenBank/DDBJ databases">
        <authorList>
            <person name="Nowell W R."/>
        </authorList>
    </citation>
    <scope>NUCLEOTIDE SEQUENCE</scope>
</reference>
<dbReference type="Proteomes" id="UP000682733">
    <property type="component" value="Unassembled WGS sequence"/>
</dbReference>
<evidence type="ECO:0000313" key="3">
    <source>
        <dbReference type="EMBL" id="CAF3879842.1"/>
    </source>
</evidence>
<dbReference type="AlphaFoldDB" id="A0A8S2ECM2"/>
<accession>A0A8S2ECM2</accession>
<dbReference type="Proteomes" id="UP000677228">
    <property type="component" value="Unassembled WGS sequence"/>
</dbReference>